<feature type="transmembrane region" description="Helical" evidence="6">
    <location>
        <begin position="117"/>
        <end position="140"/>
    </location>
</feature>
<dbReference type="InterPro" id="IPR052984">
    <property type="entry name" value="UPF0421"/>
</dbReference>
<organism evidence="8 9">
    <name type="scientific">Enterococcus lemanii</name>
    <dbReference type="NCBI Taxonomy" id="1159752"/>
    <lineage>
        <taxon>Bacteria</taxon>
        <taxon>Bacillati</taxon>
        <taxon>Bacillota</taxon>
        <taxon>Bacilli</taxon>
        <taxon>Lactobacillales</taxon>
        <taxon>Enterococcaceae</taxon>
        <taxon>Enterococcus</taxon>
    </lineage>
</organism>
<dbReference type="Pfam" id="PF06081">
    <property type="entry name" value="ArAE_1"/>
    <property type="match status" value="1"/>
</dbReference>
<evidence type="ECO:0000313" key="9">
    <source>
        <dbReference type="Proteomes" id="UP001595969"/>
    </source>
</evidence>
<dbReference type="Pfam" id="PF11728">
    <property type="entry name" value="ArAE_1_C"/>
    <property type="match status" value="1"/>
</dbReference>
<protein>
    <submittedName>
        <fullName evidence="8">Aromatic acid exporter family protein</fullName>
    </submittedName>
</protein>
<dbReference type="Proteomes" id="UP001595969">
    <property type="component" value="Unassembled WGS sequence"/>
</dbReference>
<sequence length="319" mass="36871">MKIGLRTLKTVVACLLAMLLASHLNLIYAPSAGIIAILSLGNTKKKSLSVGLARFFALILATILSFLTFGLLGFNAYGFALFLLLFIPLTVKFSLTDGIVVTSVLVTHYMLEKHFSGWLILNEFLLMTIGVGMSLLLNLYMPNLEEKLKRAQDEIEEGFRQVFQEMSNSLNKKSQKDLLERTDQLSKAIQFGLNEAMVHQENHWLRSNYYYENYFLMRKSQLRLIEEMVALLEKIQTKEELVEDLRILLSNTSQTLSEENDGRQILKEISWVLESYRLKPMPSNRLEFENRARLFQFLQTYKNFIEIKTEFSNIKYHGD</sequence>
<evidence type="ECO:0000256" key="1">
    <source>
        <dbReference type="ARBA" id="ARBA00004651"/>
    </source>
</evidence>
<dbReference type="RefSeq" id="WP_204652752.1">
    <property type="nucleotide sequence ID" value="NZ_JAFBFD010000001.1"/>
</dbReference>
<dbReference type="EMBL" id="JBHSGS010000063">
    <property type="protein sequence ID" value="MFC4720481.1"/>
    <property type="molecule type" value="Genomic_DNA"/>
</dbReference>
<evidence type="ECO:0000256" key="3">
    <source>
        <dbReference type="ARBA" id="ARBA00022692"/>
    </source>
</evidence>
<comment type="subcellular location">
    <subcellularLocation>
        <location evidence="1">Cell membrane</location>
        <topology evidence="1">Multi-pass membrane protein</topology>
    </subcellularLocation>
</comment>
<dbReference type="InterPro" id="IPR038323">
    <property type="entry name" value="ArAE_1_C_sf"/>
</dbReference>
<evidence type="ECO:0000256" key="5">
    <source>
        <dbReference type="ARBA" id="ARBA00023136"/>
    </source>
</evidence>
<dbReference type="Gene3D" id="1.20.120.940">
    <property type="entry name" value="Putative aromatic acid exporter, C-terminal domain"/>
    <property type="match status" value="1"/>
</dbReference>
<evidence type="ECO:0000259" key="7">
    <source>
        <dbReference type="Pfam" id="PF11728"/>
    </source>
</evidence>
<feature type="transmembrane region" description="Helical" evidence="6">
    <location>
        <begin position="55"/>
        <end position="86"/>
    </location>
</feature>
<feature type="domain" description="Putative aromatic acid exporter C-terminal" evidence="7">
    <location>
        <begin position="145"/>
        <end position="308"/>
    </location>
</feature>
<evidence type="ECO:0000256" key="6">
    <source>
        <dbReference type="SAM" id="Phobius"/>
    </source>
</evidence>
<keyword evidence="5 6" id="KW-0472">Membrane</keyword>
<gene>
    <name evidence="8" type="ORF">ACFO5I_12175</name>
</gene>
<name>A0ABV9MWW3_9ENTE</name>
<dbReference type="InterPro" id="IPR021062">
    <property type="entry name" value="ArAE_1_C"/>
</dbReference>
<comment type="caution">
    <text evidence="8">The sequence shown here is derived from an EMBL/GenBank/DDBJ whole genome shotgun (WGS) entry which is preliminary data.</text>
</comment>
<keyword evidence="3 6" id="KW-0812">Transmembrane</keyword>
<accession>A0ABV9MWW3</accession>
<dbReference type="InterPro" id="IPR010343">
    <property type="entry name" value="ArAE_1"/>
</dbReference>
<dbReference type="PANTHER" id="PTHR40064:SF1">
    <property type="entry name" value="MEMBRANE PROTEIN"/>
    <property type="match status" value="1"/>
</dbReference>
<keyword evidence="2" id="KW-1003">Cell membrane</keyword>
<proteinExistence type="predicted"/>
<dbReference type="PANTHER" id="PTHR40064">
    <property type="entry name" value="MEMBRANE PROTEIN-RELATED"/>
    <property type="match status" value="1"/>
</dbReference>
<evidence type="ECO:0000313" key="8">
    <source>
        <dbReference type="EMBL" id="MFC4720481.1"/>
    </source>
</evidence>
<keyword evidence="4 6" id="KW-1133">Transmembrane helix</keyword>
<evidence type="ECO:0000256" key="4">
    <source>
        <dbReference type="ARBA" id="ARBA00022989"/>
    </source>
</evidence>
<evidence type="ECO:0000256" key="2">
    <source>
        <dbReference type="ARBA" id="ARBA00022475"/>
    </source>
</evidence>
<reference evidence="9" key="1">
    <citation type="journal article" date="2019" name="Int. J. Syst. Evol. Microbiol.">
        <title>The Global Catalogue of Microorganisms (GCM) 10K type strain sequencing project: providing services to taxonomists for standard genome sequencing and annotation.</title>
        <authorList>
            <consortium name="The Broad Institute Genomics Platform"/>
            <consortium name="The Broad Institute Genome Sequencing Center for Infectious Disease"/>
            <person name="Wu L."/>
            <person name="Ma J."/>
        </authorList>
    </citation>
    <scope>NUCLEOTIDE SEQUENCE [LARGE SCALE GENOMIC DNA]</scope>
    <source>
        <strain evidence="9">CGMCC 1.19032</strain>
    </source>
</reference>
<keyword evidence="9" id="KW-1185">Reference proteome</keyword>